<gene>
    <name evidence="1" type="ORF">K444DRAFT_530938</name>
</gene>
<evidence type="ECO:0000313" key="1">
    <source>
        <dbReference type="EMBL" id="PMD58683.1"/>
    </source>
</evidence>
<dbReference type="EMBL" id="KZ613817">
    <property type="protein sequence ID" value="PMD58683.1"/>
    <property type="molecule type" value="Genomic_DNA"/>
</dbReference>
<sequence>YLIILSRPEEMSRAEFRKLSREALNYSIRNQLLWRVISKAYPPRLIINNQE</sequence>
<dbReference type="Proteomes" id="UP000235371">
    <property type="component" value="Unassembled WGS sequence"/>
</dbReference>
<feature type="non-terminal residue" evidence="1">
    <location>
        <position position="1"/>
    </location>
</feature>
<dbReference type="AlphaFoldDB" id="A0A2J6T6V6"/>
<dbReference type="GeneID" id="36583017"/>
<protein>
    <submittedName>
        <fullName evidence="1">Uncharacterized protein</fullName>
    </submittedName>
</protein>
<dbReference type="InParanoid" id="A0A2J6T6V6"/>
<dbReference type="RefSeq" id="XP_024735587.1">
    <property type="nucleotide sequence ID" value="XM_024874937.1"/>
</dbReference>
<evidence type="ECO:0000313" key="2">
    <source>
        <dbReference type="Proteomes" id="UP000235371"/>
    </source>
</evidence>
<keyword evidence="2" id="KW-1185">Reference proteome</keyword>
<organism evidence="1 2">
    <name type="scientific">Hyaloscypha bicolor E</name>
    <dbReference type="NCBI Taxonomy" id="1095630"/>
    <lineage>
        <taxon>Eukaryota</taxon>
        <taxon>Fungi</taxon>
        <taxon>Dikarya</taxon>
        <taxon>Ascomycota</taxon>
        <taxon>Pezizomycotina</taxon>
        <taxon>Leotiomycetes</taxon>
        <taxon>Helotiales</taxon>
        <taxon>Hyaloscyphaceae</taxon>
        <taxon>Hyaloscypha</taxon>
        <taxon>Hyaloscypha bicolor</taxon>
    </lineage>
</organism>
<name>A0A2J6T6V6_9HELO</name>
<proteinExistence type="predicted"/>
<accession>A0A2J6T6V6</accession>
<reference evidence="1 2" key="1">
    <citation type="submission" date="2016-04" db="EMBL/GenBank/DDBJ databases">
        <title>A degradative enzymes factory behind the ericoid mycorrhizal symbiosis.</title>
        <authorList>
            <consortium name="DOE Joint Genome Institute"/>
            <person name="Martino E."/>
            <person name="Morin E."/>
            <person name="Grelet G."/>
            <person name="Kuo A."/>
            <person name="Kohler A."/>
            <person name="Daghino S."/>
            <person name="Barry K."/>
            <person name="Choi C."/>
            <person name="Cichocki N."/>
            <person name="Clum A."/>
            <person name="Copeland A."/>
            <person name="Hainaut M."/>
            <person name="Haridas S."/>
            <person name="Labutti K."/>
            <person name="Lindquist E."/>
            <person name="Lipzen A."/>
            <person name="Khouja H.-R."/>
            <person name="Murat C."/>
            <person name="Ohm R."/>
            <person name="Olson A."/>
            <person name="Spatafora J."/>
            <person name="Veneault-Fourrey C."/>
            <person name="Henrissat B."/>
            <person name="Grigoriev I."/>
            <person name="Martin F."/>
            <person name="Perotto S."/>
        </authorList>
    </citation>
    <scope>NUCLEOTIDE SEQUENCE [LARGE SCALE GENOMIC DNA]</scope>
    <source>
        <strain evidence="1 2">E</strain>
    </source>
</reference>